<accession>A0A1E5ND52</accession>
<dbReference type="RefSeq" id="WP_008722401.1">
    <property type="nucleotide sequence ID" value="NZ_LZOG01000038.1"/>
</dbReference>
<gene>
    <name evidence="3" type="ORF">BFL38_05035</name>
</gene>
<dbReference type="EMBL" id="MDCO01000012">
    <property type="protein sequence ID" value="OEJ14099.1"/>
    <property type="molecule type" value="Genomic_DNA"/>
</dbReference>
<proteinExistence type="predicted"/>
<name>A0A1E5ND52_9SPIR</name>
<evidence type="ECO:0000313" key="3">
    <source>
        <dbReference type="EMBL" id="OEJ14099.1"/>
    </source>
</evidence>
<dbReference type="InterPro" id="IPR019554">
    <property type="entry name" value="Soluble_ligand-bd"/>
</dbReference>
<reference evidence="3 4" key="1">
    <citation type="submission" date="2016-08" db="EMBL/GenBank/DDBJ databases">
        <title>Characterization and recognition of Brachyspira hampsonii sp. nov., a novel intestinal spirochete that is pathogenic to pigs.</title>
        <authorList>
            <person name="Mirajkar N."/>
            <person name="La T."/>
            <person name="Phillips N."/>
            <person name="Hampson D."/>
            <person name="Gebhart C."/>
        </authorList>
    </citation>
    <scope>NUCLEOTIDE SEQUENCE [LARGE SCALE GENOMIC DNA]</scope>
    <source>
        <strain evidence="3 4">P280/1</strain>
    </source>
</reference>
<dbReference type="SUPFAM" id="SSF142984">
    <property type="entry name" value="Nqo1 middle domain-like"/>
    <property type="match status" value="1"/>
</dbReference>
<protein>
    <recommendedName>
        <fullName evidence="2">Soluble ligand binding domain-containing protein</fullName>
    </recommendedName>
</protein>
<sequence>MRDRILCLSFTLLIFVFGIFINLFYKTNNTNNKLISITVKGAVVNQGVYFCKYGISVSEVLEICGGMTELGYLPVGFDYNMPITNDTTINIQKRYSTIRKNYEEN</sequence>
<dbReference type="GeneID" id="66487155"/>
<keyword evidence="1" id="KW-0472">Membrane</keyword>
<feature type="domain" description="Soluble ligand binding" evidence="2">
    <location>
        <begin position="37"/>
        <end position="72"/>
    </location>
</feature>
<dbReference type="AlphaFoldDB" id="A0A1E5ND52"/>
<evidence type="ECO:0000313" key="4">
    <source>
        <dbReference type="Proteomes" id="UP000095247"/>
    </source>
</evidence>
<dbReference type="Proteomes" id="UP000095247">
    <property type="component" value="Unassembled WGS sequence"/>
</dbReference>
<evidence type="ECO:0000259" key="2">
    <source>
        <dbReference type="Pfam" id="PF10531"/>
    </source>
</evidence>
<evidence type="ECO:0000256" key="1">
    <source>
        <dbReference type="SAM" id="Phobius"/>
    </source>
</evidence>
<feature type="transmembrane region" description="Helical" evidence="1">
    <location>
        <begin position="5"/>
        <end position="25"/>
    </location>
</feature>
<keyword evidence="1" id="KW-1133">Transmembrane helix</keyword>
<organism evidence="3 4">
    <name type="scientific">Brachyspira hampsonii</name>
    <dbReference type="NCBI Taxonomy" id="1287055"/>
    <lineage>
        <taxon>Bacteria</taxon>
        <taxon>Pseudomonadati</taxon>
        <taxon>Spirochaetota</taxon>
        <taxon>Spirochaetia</taxon>
        <taxon>Brachyspirales</taxon>
        <taxon>Brachyspiraceae</taxon>
        <taxon>Brachyspira</taxon>
    </lineage>
</organism>
<comment type="caution">
    <text evidence="3">The sequence shown here is derived from an EMBL/GenBank/DDBJ whole genome shotgun (WGS) entry which is preliminary data.</text>
</comment>
<dbReference type="Pfam" id="PF10531">
    <property type="entry name" value="SLBB"/>
    <property type="match status" value="1"/>
</dbReference>
<keyword evidence="1" id="KW-0812">Transmembrane</keyword>